<dbReference type="EMBL" id="BONF01000010">
    <property type="protein sequence ID" value="GIF80704.1"/>
    <property type="molecule type" value="Genomic_DNA"/>
</dbReference>
<evidence type="ECO:0000256" key="1">
    <source>
        <dbReference type="SAM" id="Coils"/>
    </source>
</evidence>
<dbReference type="Gene3D" id="3.40.50.150">
    <property type="entry name" value="Vaccinia Virus protein VP39"/>
    <property type="match status" value="1"/>
</dbReference>
<feature type="coiled-coil region" evidence="1">
    <location>
        <begin position="631"/>
        <end position="661"/>
    </location>
</feature>
<keyword evidence="2" id="KW-0378">Hydrolase</keyword>
<protein>
    <submittedName>
        <fullName evidence="2">Type II restriction endonuclease subunit M</fullName>
    </submittedName>
</protein>
<name>A0A8J3JML0_9ACTN</name>
<dbReference type="Proteomes" id="UP000601223">
    <property type="component" value="Unassembled WGS sequence"/>
</dbReference>
<evidence type="ECO:0000313" key="2">
    <source>
        <dbReference type="EMBL" id="GIF80704.1"/>
    </source>
</evidence>
<keyword evidence="2" id="KW-0540">Nuclease</keyword>
<accession>A0A8J3JML0</accession>
<dbReference type="InterPro" id="IPR029063">
    <property type="entry name" value="SAM-dependent_MTases_sf"/>
</dbReference>
<dbReference type="SUPFAM" id="SSF53335">
    <property type="entry name" value="S-adenosyl-L-methionine-dependent methyltransferases"/>
    <property type="match status" value="1"/>
</dbReference>
<dbReference type="Gene3D" id="1.10.10.10">
    <property type="entry name" value="Winged helix-like DNA-binding domain superfamily/Winged helix DNA-binding domain"/>
    <property type="match status" value="1"/>
</dbReference>
<reference evidence="2 3" key="1">
    <citation type="submission" date="2021-01" db="EMBL/GenBank/DDBJ databases">
        <title>Whole genome shotgun sequence of Catellatospora bangladeshensis NBRC 107357.</title>
        <authorList>
            <person name="Komaki H."/>
            <person name="Tamura T."/>
        </authorList>
    </citation>
    <scope>NUCLEOTIDE SEQUENCE [LARGE SCALE GENOMIC DNA]</scope>
    <source>
        <strain evidence="2 3">NBRC 107357</strain>
    </source>
</reference>
<gene>
    <name evidence="2" type="ORF">Cba03nite_20530</name>
</gene>
<keyword evidence="3" id="KW-1185">Reference proteome</keyword>
<sequence>MPVTVTMAQIAKFAQVQRPSVSNWRRRHGDFPRPIGGSATQPLFDAEQVAQWLDQRPTSLPQQRSATYGELFREGLRRGPAVGTHSADADADARVRAGLAVAALRHLHGRPLPTSEEQLRATAEAAEAQHVDLTGVFQPVREHPAVALSQLAEVERLIGQLGAPAAAEAIIESAGGTWWAAPTQTPTAISDLAIHIASELLGESGELAVADLAAGSGAFLATAASRGRARTARYAETDPAAVELMRLRLLCHGLRDVAPHDGRASADVVFADPPFQSGEHEQQQDHPLSWAASVVECLDDDAVGFAVVPQWTLTRTATATRLPVTWSREQLVRRGCVRAIIQLPRHVHPYLGGADLVLLVLAADTGDTTRQVVVCDADRVRARVGATWTQHTAELVCGSATRDARLCREVPASELLAGRTLLPAHLLTPQAAPQDHLLDAVRARTTAIATFTAAVDAVSALDRIDITPRQARTVHRSIGELIRGRQLIRLPGHRIPAGQLTRQGQRVLGSEELLGHLPVGARRIELAALGQYNAAAVTEPGDVIILTGEQLRAIVDEQGGSVLLTPVQGLRIPGQVKHSSLHRDEPQQAWIGPYALAALMVADRNTARGDHRVRRAGLDHLDVPMLSPTELQQLDLAARELTELTEQAQQQVNALDAARRRLATGVASGAFSLRMKLSTAK</sequence>
<evidence type="ECO:0000313" key="3">
    <source>
        <dbReference type="Proteomes" id="UP000601223"/>
    </source>
</evidence>
<organism evidence="2 3">
    <name type="scientific">Catellatospora bangladeshensis</name>
    <dbReference type="NCBI Taxonomy" id="310355"/>
    <lineage>
        <taxon>Bacteria</taxon>
        <taxon>Bacillati</taxon>
        <taxon>Actinomycetota</taxon>
        <taxon>Actinomycetes</taxon>
        <taxon>Micromonosporales</taxon>
        <taxon>Micromonosporaceae</taxon>
        <taxon>Catellatospora</taxon>
    </lineage>
</organism>
<keyword evidence="2" id="KW-0255">Endonuclease</keyword>
<dbReference type="InterPro" id="IPR036388">
    <property type="entry name" value="WH-like_DNA-bd_sf"/>
</dbReference>
<dbReference type="AlphaFoldDB" id="A0A8J3JML0"/>
<keyword evidence="1" id="KW-0175">Coiled coil</keyword>
<dbReference type="RefSeq" id="WP_203744559.1">
    <property type="nucleotide sequence ID" value="NZ_BONF01000010.1"/>
</dbReference>
<dbReference type="GO" id="GO:0004519">
    <property type="term" value="F:endonuclease activity"/>
    <property type="evidence" value="ECO:0007669"/>
    <property type="project" value="UniProtKB-KW"/>
</dbReference>
<dbReference type="CDD" id="cd02440">
    <property type="entry name" value="AdoMet_MTases"/>
    <property type="match status" value="1"/>
</dbReference>
<comment type="caution">
    <text evidence="2">The sequence shown here is derived from an EMBL/GenBank/DDBJ whole genome shotgun (WGS) entry which is preliminary data.</text>
</comment>
<proteinExistence type="predicted"/>